<dbReference type="SUPFAM" id="SSF54909">
    <property type="entry name" value="Dimeric alpha+beta barrel"/>
    <property type="match status" value="1"/>
</dbReference>
<dbReference type="EMBL" id="BAAALS010000033">
    <property type="protein sequence ID" value="GAA1772796.1"/>
    <property type="molecule type" value="Genomic_DNA"/>
</dbReference>
<dbReference type="Gene3D" id="3.30.70.1060">
    <property type="entry name" value="Dimeric alpha+beta barrel"/>
    <property type="match status" value="1"/>
</dbReference>
<sequence length="118" mass="12710">MGATVRIPEASVRYLLTINGGGRKADEQLYADMGRFIEELSRAGTLVATGGLDSTGTRMSASNGRVTFTDGPYAETKETVVSFAVIEVASKEEALALAERFWAIVRDGEGDMRLIYGQ</sequence>
<reference evidence="4" key="1">
    <citation type="journal article" date="2019" name="Int. J. Syst. Evol. Microbiol.">
        <title>The Global Catalogue of Microorganisms (GCM) 10K type strain sequencing project: providing services to taxonomists for standard genome sequencing and annotation.</title>
        <authorList>
            <consortium name="The Broad Institute Genomics Platform"/>
            <consortium name="The Broad Institute Genome Sequencing Center for Infectious Disease"/>
            <person name="Wu L."/>
            <person name="Ma J."/>
        </authorList>
    </citation>
    <scope>NUCLEOTIDE SEQUENCE [LARGE SCALE GENOMIC DNA]</scope>
    <source>
        <strain evidence="4">JCM 13249</strain>
    </source>
</reference>
<evidence type="ECO:0000313" key="3">
    <source>
        <dbReference type="EMBL" id="GAA1772796.1"/>
    </source>
</evidence>
<evidence type="ECO:0000256" key="1">
    <source>
        <dbReference type="ARBA" id="ARBA00007689"/>
    </source>
</evidence>
<evidence type="ECO:0000259" key="2">
    <source>
        <dbReference type="Pfam" id="PF03795"/>
    </source>
</evidence>
<dbReference type="Proteomes" id="UP001500655">
    <property type="component" value="Unassembled WGS sequence"/>
</dbReference>
<dbReference type="Pfam" id="PF03795">
    <property type="entry name" value="YCII"/>
    <property type="match status" value="1"/>
</dbReference>
<evidence type="ECO:0000313" key="4">
    <source>
        <dbReference type="Proteomes" id="UP001500655"/>
    </source>
</evidence>
<organism evidence="3 4">
    <name type="scientific">Luedemannella helvata</name>
    <dbReference type="NCBI Taxonomy" id="349315"/>
    <lineage>
        <taxon>Bacteria</taxon>
        <taxon>Bacillati</taxon>
        <taxon>Actinomycetota</taxon>
        <taxon>Actinomycetes</taxon>
        <taxon>Micromonosporales</taxon>
        <taxon>Micromonosporaceae</taxon>
        <taxon>Luedemannella</taxon>
    </lineage>
</organism>
<dbReference type="InterPro" id="IPR011008">
    <property type="entry name" value="Dimeric_a/b-barrel"/>
</dbReference>
<accession>A0ABP4X909</accession>
<comment type="similarity">
    <text evidence="1">Belongs to the YciI family.</text>
</comment>
<gene>
    <name evidence="3" type="ORF">GCM10009681_50440</name>
</gene>
<proteinExistence type="inferred from homology"/>
<comment type="caution">
    <text evidence="3">The sequence shown here is derived from an EMBL/GenBank/DDBJ whole genome shotgun (WGS) entry which is preliminary data.</text>
</comment>
<name>A0ABP4X909_9ACTN</name>
<keyword evidence="4" id="KW-1185">Reference proteome</keyword>
<protein>
    <recommendedName>
        <fullName evidence="2">YCII-related domain-containing protein</fullName>
    </recommendedName>
</protein>
<feature type="domain" description="YCII-related" evidence="2">
    <location>
        <begin position="23"/>
        <end position="100"/>
    </location>
</feature>
<dbReference type="PANTHER" id="PTHR35174">
    <property type="entry name" value="BLL7171 PROTEIN-RELATED"/>
    <property type="match status" value="1"/>
</dbReference>
<dbReference type="InterPro" id="IPR005545">
    <property type="entry name" value="YCII"/>
</dbReference>